<feature type="domain" description="YbaK/aminoacyl-tRNA synthetase-associated" evidence="1">
    <location>
        <begin position="26"/>
        <end position="154"/>
    </location>
</feature>
<dbReference type="PANTHER" id="PTHR30411:SF9">
    <property type="entry name" value="MULTIFUNCTIONAL SER_THR-TRNA DEACYLASE PROXP-Y"/>
    <property type="match status" value="1"/>
</dbReference>
<name>B8C7B8_THAPS</name>
<dbReference type="Proteomes" id="UP000001449">
    <property type="component" value="Chromosome 8"/>
</dbReference>
<reference evidence="2 3" key="2">
    <citation type="journal article" date="2008" name="Nature">
        <title>The Phaeodactylum genome reveals the evolutionary history of diatom genomes.</title>
        <authorList>
            <person name="Bowler C."/>
            <person name="Allen A.E."/>
            <person name="Badger J.H."/>
            <person name="Grimwood J."/>
            <person name="Jabbari K."/>
            <person name="Kuo A."/>
            <person name="Maheswari U."/>
            <person name="Martens C."/>
            <person name="Maumus F."/>
            <person name="Otillar R.P."/>
            <person name="Rayko E."/>
            <person name="Salamov A."/>
            <person name="Vandepoele K."/>
            <person name="Beszteri B."/>
            <person name="Gruber A."/>
            <person name="Heijde M."/>
            <person name="Katinka M."/>
            <person name="Mock T."/>
            <person name="Valentin K."/>
            <person name="Verret F."/>
            <person name="Berges J.A."/>
            <person name="Brownlee C."/>
            <person name="Cadoret J.P."/>
            <person name="Chiovitti A."/>
            <person name="Choi C.J."/>
            <person name="Coesel S."/>
            <person name="De Martino A."/>
            <person name="Detter J.C."/>
            <person name="Durkin C."/>
            <person name="Falciatore A."/>
            <person name="Fournet J."/>
            <person name="Haruta M."/>
            <person name="Huysman M.J."/>
            <person name="Jenkins B.D."/>
            <person name="Jiroutova K."/>
            <person name="Jorgensen R.E."/>
            <person name="Joubert Y."/>
            <person name="Kaplan A."/>
            <person name="Kroger N."/>
            <person name="Kroth P.G."/>
            <person name="La Roche J."/>
            <person name="Lindquist E."/>
            <person name="Lommer M."/>
            <person name="Martin-Jezequel V."/>
            <person name="Lopez P.J."/>
            <person name="Lucas S."/>
            <person name="Mangogna M."/>
            <person name="McGinnis K."/>
            <person name="Medlin L.K."/>
            <person name="Montsant A."/>
            <person name="Oudot-Le Secq M.P."/>
            <person name="Napoli C."/>
            <person name="Obornik M."/>
            <person name="Parker M.S."/>
            <person name="Petit J.L."/>
            <person name="Porcel B.M."/>
            <person name="Poulsen N."/>
            <person name="Robison M."/>
            <person name="Rychlewski L."/>
            <person name="Rynearson T.A."/>
            <person name="Schmutz J."/>
            <person name="Shapiro H."/>
            <person name="Siaut M."/>
            <person name="Stanley M."/>
            <person name="Sussman M.R."/>
            <person name="Taylor A.R."/>
            <person name="Vardi A."/>
            <person name="von Dassow P."/>
            <person name="Vyverman W."/>
            <person name="Willis A."/>
            <person name="Wyrwicz L.S."/>
            <person name="Rokhsar D.S."/>
            <person name="Weissenbach J."/>
            <person name="Armbrust E.V."/>
            <person name="Green B.R."/>
            <person name="Van de Peer Y."/>
            <person name="Grigoriev I.V."/>
        </authorList>
    </citation>
    <scope>NUCLEOTIDE SEQUENCE [LARGE SCALE GENOMIC DNA]</scope>
    <source>
        <strain evidence="2 3">CCMP1335</strain>
    </source>
</reference>
<protein>
    <recommendedName>
        <fullName evidence="1">YbaK/aminoacyl-tRNA synthetase-associated domain-containing protein</fullName>
    </recommendedName>
</protein>
<evidence type="ECO:0000313" key="2">
    <source>
        <dbReference type="EMBL" id="EED90950.1"/>
    </source>
</evidence>
<gene>
    <name evidence="2" type="ORF">THAPSDRAFT_7719</name>
</gene>
<sequence length="166" mass="18529">MPSFNHRQRIVDLLDKVQIQYKSLHHEATPTSEDSARVRGEDLSTGGKALVLKFREESEDGDNGFAIFVLSASRQLHTKAIKKEFKTKNVRFATADELAELTDGLKPGSVPPFGRPVISLDLYVDTSIEDNEKIAFNCGSLTDSIIMNVMDYLKVSTPTKMFSFSK</sequence>
<dbReference type="OMA" id="AKAMLCT"/>
<dbReference type="GO" id="GO:0106074">
    <property type="term" value="P:aminoacyl-tRNA metabolism involved in translational fidelity"/>
    <property type="evidence" value="ECO:0000318"/>
    <property type="project" value="GO_Central"/>
</dbReference>
<dbReference type="InterPro" id="IPR007214">
    <property type="entry name" value="YbaK/aa-tRNA-synth-assoc-dom"/>
</dbReference>
<evidence type="ECO:0000313" key="3">
    <source>
        <dbReference type="Proteomes" id="UP000001449"/>
    </source>
</evidence>
<dbReference type="Gene3D" id="3.90.960.10">
    <property type="entry name" value="YbaK/aminoacyl-tRNA synthetase-associated domain"/>
    <property type="match status" value="1"/>
</dbReference>
<dbReference type="GO" id="GO:0002196">
    <property type="term" value="F:Ser-tRNA(Ala) deacylase activity"/>
    <property type="evidence" value="ECO:0000318"/>
    <property type="project" value="GO_Central"/>
</dbReference>
<dbReference type="PANTHER" id="PTHR30411">
    <property type="entry name" value="CYTOPLASMIC PROTEIN"/>
    <property type="match status" value="1"/>
</dbReference>
<organism evidence="2 3">
    <name type="scientific">Thalassiosira pseudonana</name>
    <name type="common">Marine diatom</name>
    <name type="synonym">Cyclotella nana</name>
    <dbReference type="NCBI Taxonomy" id="35128"/>
    <lineage>
        <taxon>Eukaryota</taxon>
        <taxon>Sar</taxon>
        <taxon>Stramenopiles</taxon>
        <taxon>Ochrophyta</taxon>
        <taxon>Bacillariophyta</taxon>
        <taxon>Coscinodiscophyceae</taxon>
        <taxon>Thalassiosirophycidae</taxon>
        <taxon>Thalassiosirales</taxon>
        <taxon>Thalassiosiraceae</taxon>
        <taxon>Thalassiosira</taxon>
    </lineage>
</organism>
<evidence type="ECO:0000259" key="1">
    <source>
        <dbReference type="Pfam" id="PF04073"/>
    </source>
</evidence>
<keyword evidence="3" id="KW-1185">Reference proteome</keyword>
<dbReference type="InterPro" id="IPR036754">
    <property type="entry name" value="YbaK/aa-tRNA-synt-asso_dom_sf"/>
</dbReference>
<dbReference type="KEGG" id="tps:THAPSDRAFT_7719"/>
<reference evidence="2 3" key="1">
    <citation type="journal article" date="2004" name="Science">
        <title>The genome of the diatom Thalassiosira pseudonana: ecology, evolution, and metabolism.</title>
        <authorList>
            <person name="Armbrust E.V."/>
            <person name="Berges J.A."/>
            <person name="Bowler C."/>
            <person name="Green B.R."/>
            <person name="Martinez D."/>
            <person name="Putnam N.H."/>
            <person name="Zhou S."/>
            <person name="Allen A.E."/>
            <person name="Apt K.E."/>
            <person name="Bechner M."/>
            <person name="Brzezinski M.A."/>
            <person name="Chaal B.K."/>
            <person name="Chiovitti A."/>
            <person name="Davis A.K."/>
            <person name="Demarest M.S."/>
            <person name="Detter J.C."/>
            <person name="Glavina T."/>
            <person name="Goodstein D."/>
            <person name="Hadi M.Z."/>
            <person name="Hellsten U."/>
            <person name="Hildebrand M."/>
            <person name="Jenkins B.D."/>
            <person name="Jurka J."/>
            <person name="Kapitonov V.V."/>
            <person name="Kroger N."/>
            <person name="Lau W.W."/>
            <person name="Lane T.W."/>
            <person name="Larimer F.W."/>
            <person name="Lippmeier J.C."/>
            <person name="Lucas S."/>
            <person name="Medina M."/>
            <person name="Montsant A."/>
            <person name="Obornik M."/>
            <person name="Parker M.S."/>
            <person name="Palenik B."/>
            <person name="Pazour G.J."/>
            <person name="Richardson P.M."/>
            <person name="Rynearson T.A."/>
            <person name="Saito M.A."/>
            <person name="Schwartz D.C."/>
            <person name="Thamatrakoln K."/>
            <person name="Valentin K."/>
            <person name="Vardi A."/>
            <person name="Wilkerson F.P."/>
            <person name="Rokhsar D.S."/>
        </authorList>
    </citation>
    <scope>NUCLEOTIDE SEQUENCE [LARGE SCALE GENOMIC DNA]</scope>
    <source>
        <strain evidence="2 3">CCMP1335</strain>
    </source>
</reference>
<dbReference type="Pfam" id="PF04073">
    <property type="entry name" value="tRNA_edit"/>
    <property type="match status" value="1"/>
</dbReference>
<dbReference type="AlphaFoldDB" id="B8C7B8"/>
<dbReference type="InParanoid" id="B8C7B8"/>
<dbReference type="GeneID" id="7452868"/>
<dbReference type="RefSeq" id="XP_002292099.1">
    <property type="nucleotide sequence ID" value="XM_002292063.1"/>
</dbReference>
<dbReference type="HOGENOM" id="CLU_094875_2_2_1"/>
<dbReference type="PaxDb" id="35128-Thaps7719"/>
<dbReference type="SUPFAM" id="SSF55826">
    <property type="entry name" value="YbaK/ProRS associated domain"/>
    <property type="match status" value="1"/>
</dbReference>
<accession>B8C7B8</accession>
<dbReference type="EMBL" id="CM000644">
    <property type="protein sequence ID" value="EED90950.1"/>
    <property type="molecule type" value="Genomic_DNA"/>
</dbReference>
<proteinExistence type="predicted"/>